<dbReference type="Proteomes" id="UP001320706">
    <property type="component" value="Unassembled WGS sequence"/>
</dbReference>
<name>A0ACC3S5C3_9PEZI</name>
<evidence type="ECO:0000313" key="2">
    <source>
        <dbReference type="Proteomes" id="UP001320706"/>
    </source>
</evidence>
<comment type="caution">
    <text evidence="1">The sequence shown here is derived from an EMBL/GenBank/DDBJ whole genome shotgun (WGS) entry which is preliminary data.</text>
</comment>
<evidence type="ECO:0000313" key="1">
    <source>
        <dbReference type="EMBL" id="KAK8196045.1"/>
    </source>
</evidence>
<reference evidence="1" key="1">
    <citation type="submission" date="2024-02" db="EMBL/GenBank/DDBJ databases">
        <title>Metagenome Assembled Genome of Zalaria obscura JY119.</title>
        <authorList>
            <person name="Vighnesh L."/>
            <person name="Jagadeeshwari U."/>
            <person name="Venkata Ramana C."/>
            <person name="Sasikala C."/>
        </authorList>
    </citation>
    <scope>NUCLEOTIDE SEQUENCE</scope>
    <source>
        <strain evidence="1">JY119</strain>
    </source>
</reference>
<protein>
    <submittedName>
        <fullName evidence="1">Uncharacterized protein</fullName>
    </submittedName>
</protein>
<proteinExistence type="predicted"/>
<keyword evidence="2" id="KW-1185">Reference proteome</keyword>
<organism evidence="1 2">
    <name type="scientific">Zalaria obscura</name>
    <dbReference type="NCBI Taxonomy" id="2024903"/>
    <lineage>
        <taxon>Eukaryota</taxon>
        <taxon>Fungi</taxon>
        <taxon>Dikarya</taxon>
        <taxon>Ascomycota</taxon>
        <taxon>Pezizomycotina</taxon>
        <taxon>Dothideomycetes</taxon>
        <taxon>Dothideomycetidae</taxon>
        <taxon>Dothideales</taxon>
        <taxon>Zalariaceae</taxon>
        <taxon>Zalaria</taxon>
    </lineage>
</organism>
<gene>
    <name evidence="1" type="ORF">M8818_007197</name>
</gene>
<sequence length="507" mass="55218">MKRDETSTPPAATALCPPTLAELGATSPQKQAVTLIPAGLIHIQYTAFLYCGASGPLAGPLGCIPIFEKAFQLRGGDLTRTVGMEHGEQNKDERPDRCGKVALVVAALMLTSLALTALGLTAAVAAQNTATSASDVYAAQATAKTESPTSHVKGKVFDRFVVIWLENTDYTAAVADPNLAWLASKGITLSNYFGVTHPSEPNYVAAIGGDNFGMDNDNFNQVAGNVSTVVDLLENKGISWSEYQEDMPYSGFEGFSWVNQKTGANDYVRKHNPAVIYNANTNPDRLAKIKNTTVFYEDLKANKLPQWMFITPNMTSDGHDTSVTVAGTWTRNFLEPLLNNKNFMQNTLVLITFDENHTYTLANRVMGILLGDAVPSKLHGTTDSTFYDHYSEIATVEANWGLHTLGRWDVGANVFDLVAKKTGDKNTAWPAVTSANPTRFLNESFPGPFNSVNSSVPYPVPNSLLFRAGRTVLPKVVLQWGLKQLQQRSYYRNTVQIPDGLNPPAGW</sequence>
<accession>A0ACC3S5C3</accession>
<dbReference type="EMBL" id="JAMKPW020000042">
    <property type="protein sequence ID" value="KAK8196045.1"/>
    <property type="molecule type" value="Genomic_DNA"/>
</dbReference>